<accession>A0A3N6S093</accession>
<keyword evidence="2" id="KW-1185">Reference proteome</keyword>
<dbReference type="AlphaFoldDB" id="A0A3N6S093"/>
<proteinExistence type="predicted"/>
<dbReference type="PANTHER" id="PTHR30528:SF0">
    <property type="entry name" value="CYTOPLASMIC PROTEIN"/>
    <property type="match status" value="1"/>
</dbReference>
<reference evidence="1 2" key="1">
    <citation type="submission" date="2018-10" db="EMBL/GenBank/DDBJ databases">
        <title>Draft genome sequence for the type isolate of Erwinia psidii, agent causal of bacterial blight in guava (Psidium guajava) and wilt and die-back of Eucalyptus spp.</title>
        <authorList>
            <person name="Hermenegildo P.S."/>
            <person name="Santos S.A."/>
            <person name="Guimaraes L.M.S."/>
            <person name="Vidigal P.M.P."/>
            <person name="Pereira I.C."/>
            <person name="Badel J.L."/>
            <person name="Alfenas-Zerbini P."/>
            <person name="Ferreira M.A.S.V."/>
            <person name="Alfenas A.C."/>
        </authorList>
    </citation>
    <scope>NUCLEOTIDE SEQUENCE [LARGE SCALE GENOMIC DNA]</scope>
    <source>
        <strain evidence="1 2">IBSBF 435</strain>
    </source>
</reference>
<name>A0A3N6S093_9GAMM</name>
<evidence type="ECO:0000313" key="1">
    <source>
        <dbReference type="EMBL" id="RQM38187.1"/>
    </source>
</evidence>
<dbReference type="InterPro" id="IPR009351">
    <property type="entry name" value="AlkZ-like"/>
</dbReference>
<dbReference type="PANTHER" id="PTHR30528">
    <property type="entry name" value="CYTOPLASMIC PROTEIN"/>
    <property type="match status" value="1"/>
</dbReference>
<comment type="caution">
    <text evidence="1">The sequence shown here is derived from an EMBL/GenBank/DDBJ whole genome shotgun (WGS) entry which is preliminary data.</text>
</comment>
<dbReference type="EMBL" id="RHHM01000007">
    <property type="protein sequence ID" value="RQM38187.1"/>
    <property type="molecule type" value="Genomic_DNA"/>
</dbReference>
<dbReference type="RefSeq" id="WP_124233092.1">
    <property type="nucleotide sequence ID" value="NZ_RHHM01000007.1"/>
</dbReference>
<sequence>MAVLSLSLRQARHLQLAAQGLLRPAGRKACSDDLISAIRQMSLLQIDTIHVVARSPYLVLFSRLGEYPQCWLEEALSTGRLFEYWAHEACFIPIEDYALFRHRMLTPRYPDWKYNREWVATWQHEISALLEHISKNGPVRSADFASPPGQKPGWWAWKPQKRHLENLFSAGELMVKERRNFQRVYDLRQNVLPAWNDALQTLDEEQAVRQMLRNSAASLGIFRTNWLADYYRLKGAPVKDTVARWRASGEILPVNVETLGECYLYQPRQTDPEVMPDATHTTLLSPFDPLVWDRKRARELFGFDYRLECYTPEEKRQYGYFVLPVLHRGALKGRLDAKMLRKEKTLLIKQFWLQPDVKISQRLLDDVRLAIVRFARWQSAEVVRLEKLPHEMAEAWPKSWMV</sequence>
<dbReference type="OrthoDB" id="9787207at2"/>
<protein>
    <submittedName>
        <fullName evidence="1">Winged helix-turn-helix domain-containing protein</fullName>
    </submittedName>
</protein>
<dbReference type="Proteomes" id="UP000279457">
    <property type="component" value="Unassembled WGS sequence"/>
</dbReference>
<organism evidence="1 2">
    <name type="scientific">Erwinia psidii</name>
    <dbReference type="NCBI Taxonomy" id="69224"/>
    <lineage>
        <taxon>Bacteria</taxon>
        <taxon>Pseudomonadati</taxon>
        <taxon>Pseudomonadota</taxon>
        <taxon>Gammaproteobacteria</taxon>
        <taxon>Enterobacterales</taxon>
        <taxon>Erwiniaceae</taxon>
        <taxon>Erwinia</taxon>
    </lineage>
</organism>
<gene>
    <name evidence="1" type="ORF">EB241_10560</name>
</gene>
<dbReference type="Pfam" id="PF06224">
    <property type="entry name" value="AlkZ-like"/>
    <property type="match status" value="1"/>
</dbReference>
<evidence type="ECO:0000313" key="2">
    <source>
        <dbReference type="Proteomes" id="UP000279457"/>
    </source>
</evidence>